<dbReference type="GO" id="GO:0006397">
    <property type="term" value="P:mRNA processing"/>
    <property type="evidence" value="ECO:0007669"/>
    <property type="project" value="UniProtKB-KW"/>
</dbReference>
<evidence type="ECO:0000256" key="2">
    <source>
        <dbReference type="ARBA" id="ARBA00008778"/>
    </source>
</evidence>
<dbReference type="GO" id="GO:0000932">
    <property type="term" value="C:P-body"/>
    <property type="evidence" value="ECO:0007669"/>
    <property type="project" value="TreeGrafter"/>
</dbReference>
<dbReference type="EMBL" id="MU128993">
    <property type="protein sequence ID" value="KAF9511979.1"/>
    <property type="molecule type" value="Genomic_DNA"/>
</dbReference>
<dbReference type="OrthoDB" id="440673at2759"/>
<keyword evidence="3" id="KW-0963">Cytoplasm</keyword>
<dbReference type="PANTHER" id="PTHR16290:SF0">
    <property type="entry name" value="DECAPPING PROTEIN 1, ISOFORM A"/>
    <property type="match status" value="1"/>
</dbReference>
<evidence type="ECO:0000313" key="6">
    <source>
        <dbReference type="Proteomes" id="UP000886523"/>
    </source>
</evidence>
<dbReference type="InterPro" id="IPR010334">
    <property type="entry name" value="Dcp1"/>
</dbReference>
<dbReference type="AlphaFoldDB" id="A0A9P6AUK1"/>
<sequence>MSPEARLVWNLKVLRRHDALITRIFDQVPYAVLYTFNHAHTEDPDGGKGKKYEGHWEKTNAEGTVFIIERSEEPRYGFFLLNRGGTSSVVQMFHQG</sequence>
<accession>A0A9P6AUK1</accession>
<dbReference type="GO" id="GO:0008047">
    <property type="term" value="F:enzyme activator activity"/>
    <property type="evidence" value="ECO:0007669"/>
    <property type="project" value="InterPro"/>
</dbReference>
<evidence type="ECO:0000256" key="3">
    <source>
        <dbReference type="ARBA" id="ARBA00022490"/>
    </source>
</evidence>
<dbReference type="PANTHER" id="PTHR16290">
    <property type="entry name" value="TRANSCRIPTION FACTOR SMIF DECAPPING ENZYME DCP1"/>
    <property type="match status" value="1"/>
</dbReference>
<dbReference type="Gene3D" id="2.30.29.30">
    <property type="entry name" value="Pleckstrin-homology domain (PH domain)/Phosphotyrosine-binding domain (PTB)"/>
    <property type="match status" value="1"/>
</dbReference>
<evidence type="ECO:0000313" key="5">
    <source>
        <dbReference type="EMBL" id="KAF9511979.1"/>
    </source>
</evidence>
<comment type="similarity">
    <text evidence="2">Belongs to the DCP1 family.</text>
</comment>
<organism evidence="5 6">
    <name type="scientific">Hydnum rufescens UP504</name>
    <dbReference type="NCBI Taxonomy" id="1448309"/>
    <lineage>
        <taxon>Eukaryota</taxon>
        <taxon>Fungi</taxon>
        <taxon>Dikarya</taxon>
        <taxon>Basidiomycota</taxon>
        <taxon>Agaricomycotina</taxon>
        <taxon>Agaricomycetes</taxon>
        <taxon>Cantharellales</taxon>
        <taxon>Hydnaceae</taxon>
        <taxon>Hydnum</taxon>
    </lineage>
</organism>
<dbReference type="GO" id="GO:0031087">
    <property type="term" value="P:deadenylation-independent decapping of nuclear-transcribed mRNA"/>
    <property type="evidence" value="ECO:0007669"/>
    <property type="project" value="TreeGrafter"/>
</dbReference>
<gene>
    <name evidence="5" type="ORF">BS47DRAFT_1298334</name>
</gene>
<proteinExistence type="inferred from homology"/>
<dbReference type="GO" id="GO:0003729">
    <property type="term" value="F:mRNA binding"/>
    <property type="evidence" value="ECO:0007669"/>
    <property type="project" value="TreeGrafter"/>
</dbReference>
<keyword evidence="4" id="KW-0507">mRNA processing</keyword>
<keyword evidence="6" id="KW-1185">Reference proteome</keyword>
<protein>
    <submittedName>
        <fullName evidence="5">Uncharacterized protein</fullName>
    </submittedName>
</protein>
<dbReference type="GO" id="GO:0000290">
    <property type="term" value="P:deadenylation-dependent decapping of nuclear-transcribed mRNA"/>
    <property type="evidence" value="ECO:0007669"/>
    <property type="project" value="InterPro"/>
</dbReference>
<dbReference type="Proteomes" id="UP000886523">
    <property type="component" value="Unassembled WGS sequence"/>
</dbReference>
<comment type="subcellular location">
    <subcellularLocation>
        <location evidence="1">Cytoplasm</location>
    </subcellularLocation>
</comment>
<comment type="caution">
    <text evidence="5">The sequence shown here is derived from an EMBL/GenBank/DDBJ whole genome shotgun (WGS) entry which is preliminary data.</text>
</comment>
<evidence type="ECO:0000256" key="4">
    <source>
        <dbReference type="ARBA" id="ARBA00022664"/>
    </source>
</evidence>
<dbReference type="Pfam" id="PF06058">
    <property type="entry name" value="DCP1"/>
    <property type="match status" value="2"/>
</dbReference>
<dbReference type="SUPFAM" id="SSF50729">
    <property type="entry name" value="PH domain-like"/>
    <property type="match status" value="1"/>
</dbReference>
<evidence type="ECO:0000256" key="1">
    <source>
        <dbReference type="ARBA" id="ARBA00004496"/>
    </source>
</evidence>
<dbReference type="InterPro" id="IPR011993">
    <property type="entry name" value="PH-like_dom_sf"/>
</dbReference>
<name>A0A9P6AUK1_9AGAM</name>
<reference evidence="5" key="1">
    <citation type="journal article" date="2020" name="Nat. Commun.">
        <title>Large-scale genome sequencing of mycorrhizal fungi provides insights into the early evolution of symbiotic traits.</title>
        <authorList>
            <person name="Miyauchi S."/>
            <person name="Kiss E."/>
            <person name="Kuo A."/>
            <person name="Drula E."/>
            <person name="Kohler A."/>
            <person name="Sanchez-Garcia M."/>
            <person name="Morin E."/>
            <person name="Andreopoulos B."/>
            <person name="Barry K.W."/>
            <person name="Bonito G."/>
            <person name="Buee M."/>
            <person name="Carver A."/>
            <person name="Chen C."/>
            <person name="Cichocki N."/>
            <person name="Clum A."/>
            <person name="Culley D."/>
            <person name="Crous P.W."/>
            <person name="Fauchery L."/>
            <person name="Girlanda M."/>
            <person name="Hayes R.D."/>
            <person name="Keri Z."/>
            <person name="LaButti K."/>
            <person name="Lipzen A."/>
            <person name="Lombard V."/>
            <person name="Magnuson J."/>
            <person name="Maillard F."/>
            <person name="Murat C."/>
            <person name="Nolan M."/>
            <person name="Ohm R.A."/>
            <person name="Pangilinan J."/>
            <person name="Pereira M.F."/>
            <person name="Perotto S."/>
            <person name="Peter M."/>
            <person name="Pfister S."/>
            <person name="Riley R."/>
            <person name="Sitrit Y."/>
            <person name="Stielow J.B."/>
            <person name="Szollosi G."/>
            <person name="Zifcakova L."/>
            <person name="Stursova M."/>
            <person name="Spatafora J.W."/>
            <person name="Tedersoo L."/>
            <person name="Vaario L.M."/>
            <person name="Yamada A."/>
            <person name="Yan M."/>
            <person name="Wang P."/>
            <person name="Xu J."/>
            <person name="Bruns T."/>
            <person name="Baldrian P."/>
            <person name="Vilgalys R."/>
            <person name="Dunand C."/>
            <person name="Henrissat B."/>
            <person name="Grigoriev I.V."/>
            <person name="Hibbett D."/>
            <person name="Nagy L.G."/>
            <person name="Martin F.M."/>
        </authorList>
    </citation>
    <scope>NUCLEOTIDE SEQUENCE</scope>
    <source>
        <strain evidence="5">UP504</strain>
    </source>
</reference>